<comment type="catalytic activity">
    <reaction evidence="11">
        <text>Zn(2+)(in) + ATP + H2O = Zn(2+)(out) + ADP + phosphate + H(+)</text>
        <dbReference type="Rhea" id="RHEA:20621"/>
        <dbReference type="ChEBI" id="CHEBI:15377"/>
        <dbReference type="ChEBI" id="CHEBI:15378"/>
        <dbReference type="ChEBI" id="CHEBI:29105"/>
        <dbReference type="ChEBI" id="CHEBI:30616"/>
        <dbReference type="ChEBI" id="CHEBI:43474"/>
        <dbReference type="ChEBI" id="CHEBI:456216"/>
        <dbReference type="EC" id="7.2.2.12"/>
    </reaction>
</comment>
<dbReference type="InterPro" id="IPR001757">
    <property type="entry name" value="P_typ_ATPase"/>
</dbReference>
<evidence type="ECO:0000256" key="5">
    <source>
        <dbReference type="ARBA" id="ARBA00022741"/>
    </source>
</evidence>
<keyword evidence="3 12" id="KW-0812">Transmembrane</keyword>
<dbReference type="CDD" id="cd00371">
    <property type="entry name" value="HMA"/>
    <property type="match status" value="1"/>
</dbReference>
<dbReference type="InterPro" id="IPR036412">
    <property type="entry name" value="HAD-like_sf"/>
</dbReference>
<feature type="transmembrane region" description="Helical" evidence="12">
    <location>
        <begin position="163"/>
        <end position="184"/>
    </location>
</feature>
<dbReference type="InterPro" id="IPR018303">
    <property type="entry name" value="ATPase_P-typ_P_site"/>
</dbReference>
<feature type="transmembrane region" description="Helical" evidence="12">
    <location>
        <begin position="738"/>
        <end position="759"/>
    </location>
</feature>
<dbReference type="InterPro" id="IPR044492">
    <property type="entry name" value="P_typ_ATPase_HD_dom"/>
</dbReference>
<feature type="region of interest" description="Disordered" evidence="13">
    <location>
        <begin position="104"/>
        <end position="131"/>
    </location>
</feature>
<dbReference type="SUPFAM" id="SSF56784">
    <property type="entry name" value="HAD-like"/>
    <property type="match status" value="1"/>
</dbReference>
<keyword evidence="5 12" id="KW-0547">Nucleotide-binding</keyword>
<dbReference type="InterPro" id="IPR051014">
    <property type="entry name" value="Cation_Transport_ATPase_IB"/>
</dbReference>
<dbReference type="SFLD" id="SFLDG00002">
    <property type="entry name" value="C1.7:_P-type_atpase_like"/>
    <property type="match status" value="1"/>
</dbReference>
<reference evidence="15 16" key="1">
    <citation type="submission" date="2024-08" db="EMBL/GenBank/DDBJ databases">
        <authorList>
            <person name="Lu H."/>
        </authorList>
    </citation>
    <scope>NUCLEOTIDE SEQUENCE [LARGE SCALE GENOMIC DNA]</scope>
    <source>
        <strain evidence="15 16">BYS180W</strain>
    </source>
</reference>
<dbReference type="InterPro" id="IPR059000">
    <property type="entry name" value="ATPase_P-type_domA"/>
</dbReference>
<comment type="similarity">
    <text evidence="2 12">Belongs to the cation transport ATPase (P-type) (TC 3.A.3) family. Type IB subfamily.</text>
</comment>
<keyword evidence="4 12" id="KW-0479">Metal-binding</keyword>
<evidence type="ECO:0000256" key="11">
    <source>
        <dbReference type="ARBA" id="ARBA00047308"/>
    </source>
</evidence>
<evidence type="ECO:0000256" key="10">
    <source>
        <dbReference type="ARBA" id="ARBA00039097"/>
    </source>
</evidence>
<keyword evidence="7" id="KW-1278">Translocase</keyword>
<dbReference type="SUPFAM" id="SSF81665">
    <property type="entry name" value="Calcium ATPase, transmembrane domain M"/>
    <property type="match status" value="1"/>
</dbReference>
<evidence type="ECO:0000256" key="4">
    <source>
        <dbReference type="ARBA" id="ARBA00022723"/>
    </source>
</evidence>
<dbReference type="PROSITE" id="PS00154">
    <property type="entry name" value="ATPASE_E1_E2"/>
    <property type="match status" value="1"/>
</dbReference>
<dbReference type="InterPro" id="IPR023214">
    <property type="entry name" value="HAD_sf"/>
</dbReference>
<dbReference type="Gene3D" id="2.70.150.10">
    <property type="entry name" value="Calcium-transporting ATPase, cytoplasmic transduction domain A"/>
    <property type="match status" value="1"/>
</dbReference>
<proteinExistence type="inferred from homology"/>
<evidence type="ECO:0000259" key="14">
    <source>
        <dbReference type="Pfam" id="PF00122"/>
    </source>
</evidence>
<comment type="caution">
    <text evidence="15">The sequence shown here is derived from an EMBL/GenBank/DDBJ whole genome shotgun (WGS) entry which is preliminary data.</text>
</comment>
<sequence length="766" mass="80449">MSTHTAPTALHIHIREMDCAAEEAEVRRALDALPGVVGLRFDLRRRVLSAQLQPGSQAAELAPPMLSAIRGLGYTPQLLQAPEEARRAPETGCCENPASGCGTAAHGHAHAHDHHGDEHHGHHHAQAPSAAPAEVNPLPRLLLALALALTAEGLHDFGGEAALWRYLGLAVAVGAVALSGLGTYRKGWQALRQGRLNINALMAVAVTGAIAIGSWPEAAMVMSLYALAELIEGRSVERARNAIRTLLALSPPDAEVLQADGRWLRQPVGEIALGQTVRLRPGERAALDGQVLRGHSALDQSPITGESLPVDKGPGDAVYAGSINQQGELELRATALAQDSLLARIIEAVEQAQASRAPTQRFVDRFAAVYTPAVFVLALGVAVGAPLLLGWGWLEAAYQALVLLVIACPCALVIATPVTIVSGLTAAARRGLLFKGGLHLEQARRLRAMALDKTGTLTQGRPELVAAELWREGASAAQVHALAHALAQRSDHPVSQAIAQGLGSPTPAPLPELEQLQALPGCGLTAQQRSASGLQTLQLGQVRWISATHALSPAQQAQLHAHEAAGRSVSLLADAQGLLACYAVADTLRPHAREALQALQRLGVHTVMLTGDNTRTAQAIAQAAGVATLRAELLPQDKLQALQQLRQQLGPIGMVGDGINDAPALAGADLGFAMGGAGTDTAMEAADVVIMTDDLRRLPEAIALSRRTHTLLWQNISLALGIKAAFMAAALLGQAHMWMAVVADVGASLLVVANGLRVLRWRGPWH</sequence>
<dbReference type="InterPro" id="IPR008250">
    <property type="entry name" value="ATPase_P-typ_transduc_dom_A_sf"/>
</dbReference>
<evidence type="ECO:0000256" key="3">
    <source>
        <dbReference type="ARBA" id="ARBA00022692"/>
    </source>
</evidence>
<evidence type="ECO:0000256" key="1">
    <source>
        <dbReference type="ARBA" id="ARBA00004141"/>
    </source>
</evidence>
<evidence type="ECO:0000256" key="12">
    <source>
        <dbReference type="RuleBase" id="RU362081"/>
    </source>
</evidence>
<dbReference type="Pfam" id="PF00702">
    <property type="entry name" value="Hydrolase"/>
    <property type="match status" value="1"/>
</dbReference>
<dbReference type="SUPFAM" id="SSF81653">
    <property type="entry name" value="Calcium ATPase, transduction domain A"/>
    <property type="match status" value="1"/>
</dbReference>
<comment type="subcellular location">
    <subcellularLocation>
        <location evidence="12">Cell membrane</location>
    </subcellularLocation>
    <subcellularLocation>
        <location evidence="1">Membrane</location>
        <topology evidence="1">Multi-pass membrane protein</topology>
    </subcellularLocation>
</comment>
<protein>
    <recommendedName>
        <fullName evidence="10">P-type Zn(2+) transporter</fullName>
        <ecNumber evidence="10">7.2.2.12</ecNumber>
    </recommendedName>
</protein>
<dbReference type="InterPro" id="IPR006121">
    <property type="entry name" value="HMA_dom"/>
</dbReference>
<evidence type="ECO:0000256" key="8">
    <source>
        <dbReference type="ARBA" id="ARBA00022989"/>
    </source>
</evidence>
<dbReference type="Proteomes" id="UP001606099">
    <property type="component" value="Unassembled WGS sequence"/>
</dbReference>
<dbReference type="EMBL" id="JBIGHZ010000001">
    <property type="protein sequence ID" value="MFG6446621.1"/>
    <property type="molecule type" value="Genomic_DNA"/>
</dbReference>
<dbReference type="InterPro" id="IPR036163">
    <property type="entry name" value="HMA_dom_sf"/>
</dbReference>
<dbReference type="InterPro" id="IPR023299">
    <property type="entry name" value="ATPase_P-typ_cyto_dom_N"/>
</dbReference>
<feature type="domain" description="P-type ATPase A" evidence="14">
    <location>
        <begin position="249"/>
        <end position="350"/>
    </location>
</feature>
<keyword evidence="9 12" id="KW-0472">Membrane</keyword>
<dbReference type="PANTHER" id="PTHR48085:SF5">
    <property type="entry name" value="CADMIUM_ZINC-TRANSPORTING ATPASE HMA4-RELATED"/>
    <property type="match status" value="1"/>
</dbReference>
<evidence type="ECO:0000256" key="2">
    <source>
        <dbReference type="ARBA" id="ARBA00006024"/>
    </source>
</evidence>
<dbReference type="Pfam" id="PF00122">
    <property type="entry name" value="E1-E2_ATPase"/>
    <property type="match status" value="1"/>
</dbReference>
<dbReference type="SFLD" id="SFLDS00003">
    <property type="entry name" value="Haloacid_Dehalogenase"/>
    <property type="match status" value="1"/>
</dbReference>
<feature type="transmembrane region" description="Helical" evidence="12">
    <location>
        <begin position="366"/>
        <end position="394"/>
    </location>
</feature>
<dbReference type="Gene3D" id="3.40.1110.10">
    <property type="entry name" value="Calcium-transporting ATPase, cytoplasmic domain N"/>
    <property type="match status" value="1"/>
</dbReference>
<feature type="transmembrane region" description="Helical" evidence="12">
    <location>
        <begin position="400"/>
        <end position="427"/>
    </location>
</feature>
<dbReference type="PRINTS" id="PR00119">
    <property type="entry name" value="CATATPASE"/>
</dbReference>
<evidence type="ECO:0000256" key="9">
    <source>
        <dbReference type="ARBA" id="ARBA00023136"/>
    </source>
</evidence>
<evidence type="ECO:0000256" key="6">
    <source>
        <dbReference type="ARBA" id="ARBA00022840"/>
    </source>
</evidence>
<evidence type="ECO:0000256" key="7">
    <source>
        <dbReference type="ARBA" id="ARBA00022967"/>
    </source>
</evidence>
<gene>
    <name evidence="15" type="ORF">ACG0Z6_00040</name>
</gene>
<keyword evidence="12" id="KW-1003">Cell membrane</keyword>
<keyword evidence="8 12" id="KW-1133">Transmembrane helix</keyword>
<dbReference type="Gene3D" id="3.40.50.1000">
    <property type="entry name" value="HAD superfamily/HAD-like"/>
    <property type="match status" value="1"/>
</dbReference>
<dbReference type="NCBIfam" id="TIGR01525">
    <property type="entry name" value="ATPase-IB_hvy"/>
    <property type="match status" value="1"/>
</dbReference>
<evidence type="ECO:0000256" key="13">
    <source>
        <dbReference type="SAM" id="MobiDB-lite"/>
    </source>
</evidence>
<dbReference type="PRINTS" id="PR00941">
    <property type="entry name" value="CDATPASE"/>
</dbReference>
<dbReference type="InterPro" id="IPR027256">
    <property type="entry name" value="P-typ_ATPase_IB"/>
</dbReference>
<evidence type="ECO:0000313" key="16">
    <source>
        <dbReference type="Proteomes" id="UP001606099"/>
    </source>
</evidence>
<feature type="transmembrane region" description="Helical" evidence="12">
    <location>
        <begin position="711"/>
        <end position="732"/>
    </location>
</feature>
<dbReference type="PANTHER" id="PTHR48085">
    <property type="entry name" value="CADMIUM/ZINC-TRANSPORTING ATPASE HMA2-RELATED"/>
    <property type="match status" value="1"/>
</dbReference>
<name>A0ABW7FQN8_9BURK</name>
<dbReference type="Gene3D" id="3.30.70.100">
    <property type="match status" value="1"/>
</dbReference>
<organism evidence="15 16">
    <name type="scientific">Roseateles rivi</name>
    <dbReference type="NCBI Taxonomy" id="3299028"/>
    <lineage>
        <taxon>Bacteria</taxon>
        <taxon>Pseudomonadati</taxon>
        <taxon>Pseudomonadota</taxon>
        <taxon>Betaproteobacteria</taxon>
        <taxon>Burkholderiales</taxon>
        <taxon>Sphaerotilaceae</taxon>
        <taxon>Roseateles</taxon>
    </lineage>
</organism>
<dbReference type="SUPFAM" id="SSF55008">
    <property type="entry name" value="HMA, heavy metal-associated domain"/>
    <property type="match status" value="1"/>
</dbReference>
<evidence type="ECO:0000313" key="15">
    <source>
        <dbReference type="EMBL" id="MFG6446621.1"/>
    </source>
</evidence>
<dbReference type="EC" id="7.2.2.12" evidence="10"/>
<dbReference type="InterPro" id="IPR023298">
    <property type="entry name" value="ATPase_P-typ_TM_dom_sf"/>
</dbReference>
<dbReference type="RefSeq" id="WP_394457656.1">
    <property type="nucleotide sequence ID" value="NZ_JBIGHZ010000001.1"/>
</dbReference>
<dbReference type="SFLD" id="SFLDF00027">
    <property type="entry name" value="p-type_atpase"/>
    <property type="match status" value="1"/>
</dbReference>
<keyword evidence="6 12" id="KW-0067">ATP-binding</keyword>
<dbReference type="NCBIfam" id="TIGR01494">
    <property type="entry name" value="ATPase_P-type"/>
    <property type="match status" value="2"/>
</dbReference>
<accession>A0ABW7FQN8</accession>
<keyword evidence="16" id="KW-1185">Reference proteome</keyword>